<dbReference type="PROSITE" id="PS00028">
    <property type="entry name" value="ZINC_FINGER_C2H2_1"/>
    <property type="match status" value="1"/>
</dbReference>
<name>A0AAV3ZNY9_9GAST</name>
<feature type="domain" description="C2H2-type" evidence="2">
    <location>
        <begin position="38"/>
        <end position="60"/>
    </location>
</feature>
<proteinExistence type="predicted"/>
<dbReference type="InterPro" id="IPR052644">
    <property type="entry name" value="ZMAT3"/>
</dbReference>
<dbReference type="Pfam" id="PF12874">
    <property type="entry name" value="zf-met"/>
    <property type="match status" value="2"/>
</dbReference>
<dbReference type="SMART" id="SM00451">
    <property type="entry name" value="ZnF_U1"/>
    <property type="match status" value="3"/>
</dbReference>
<sequence length="224" mass="24816">MSFSQPSQAEMHYKGKNHAKKLKSVGGVNGNGPEVFECKICCVTVTAQEHLTAHLNGARHKLQVRKIDANENYSGSVPNRGRGGLGYRGRGGRGGGSDWKAGSDGNMKGGRGGFRGRGRFDFRGRGHDQGVKQGLMDYTDEELMNLFSIEPSKKFCFDLANYRTPSGSYYCSSCDVSMCEEPQFLLHLGSRKHQDKVLGKKKRVKKNANTIPFKDNLNSSFRRD</sequence>
<accession>A0AAV3ZNY9</accession>
<dbReference type="InterPro" id="IPR036236">
    <property type="entry name" value="Znf_C2H2_sf"/>
</dbReference>
<dbReference type="PANTHER" id="PTHR46786">
    <property type="entry name" value="ZINC FINGER MATRIN-TYPE PROTEIN 3"/>
    <property type="match status" value="1"/>
</dbReference>
<dbReference type="Gene3D" id="3.30.160.60">
    <property type="entry name" value="Classic Zinc Finger"/>
    <property type="match status" value="2"/>
</dbReference>
<dbReference type="PANTHER" id="PTHR46786:SF1">
    <property type="entry name" value="ZINC FINGER MATRIN-TYPE PROTEIN 3"/>
    <property type="match status" value="1"/>
</dbReference>
<evidence type="ECO:0000256" key="1">
    <source>
        <dbReference type="SAM" id="MobiDB-lite"/>
    </source>
</evidence>
<evidence type="ECO:0000313" key="3">
    <source>
        <dbReference type="EMBL" id="GFN96093.1"/>
    </source>
</evidence>
<evidence type="ECO:0000259" key="2">
    <source>
        <dbReference type="PROSITE" id="PS00028"/>
    </source>
</evidence>
<dbReference type="Proteomes" id="UP000735302">
    <property type="component" value="Unassembled WGS sequence"/>
</dbReference>
<dbReference type="GO" id="GO:0003676">
    <property type="term" value="F:nucleic acid binding"/>
    <property type="evidence" value="ECO:0007669"/>
    <property type="project" value="InterPro"/>
</dbReference>
<evidence type="ECO:0000313" key="4">
    <source>
        <dbReference type="Proteomes" id="UP000735302"/>
    </source>
</evidence>
<organism evidence="3 4">
    <name type="scientific">Plakobranchus ocellatus</name>
    <dbReference type="NCBI Taxonomy" id="259542"/>
    <lineage>
        <taxon>Eukaryota</taxon>
        <taxon>Metazoa</taxon>
        <taxon>Spiralia</taxon>
        <taxon>Lophotrochozoa</taxon>
        <taxon>Mollusca</taxon>
        <taxon>Gastropoda</taxon>
        <taxon>Heterobranchia</taxon>
        <taxon>Euthyneura</taxon>
        <taxon>Panpulmonata</taxon>
        <taxon>Sacoglossa</taxon>
        <taxon>Placobranchoidea</taxon>
        <taxon>Plakobranchidae</taxon>
        <taxon>Plakobranchus</taxon>
    </lineage>
</organism>
<dbReference type="GO" id="GO:0008270">
    <property type="term" value="F:zinc ion binding"/>
    <property type="evidence" value="ECO:0007669"/>
    <property type="project" value="InterPro"/>
</dbReference>
<feature type="region of interest" description="Disordered" evidence="1">
    <location>
        <begin position="73"/>
        <end position="126"/>
    </location>
</feature>
<dbReference type="AlphaFoldDB" id="A0AAV3ZNY9"/>
<feature type="compositionally biased region" description="Gly residues" evidence="1">
    <location>
        <begin position="81"/>
        <end position="97"/>
    </location>
</feature>
<dbReference type="SUPFAM" id="SSF57667">
    <property type="entry name" value="beta-beta-alpha zinc fingers"/>
    <property type="match status" value="2"/>
</dbReference>
<dbReference type="InterPro" id="IPR013087">
    <property type="entry name" value="Znf_C2H2_type"/>
</dbReference>
<reference evidence="3 4" key="1">
    <citation type="journal article" date="2021" name="Elife">
        <title>Chloroplast acquisition without the gene transfer in kleptoplastic sea slugs, Plakobranchus ocellatus.</title>
        <authorList>
            <person name="Maeda T."/>
            <person name="Takahashi S."/>
            <person name="Yoshida T."/>
            <person name="Shimamura S."/>
            <person name="Takaki Y."/>
            <person name="Nagai Y."/>
            <person name="Toyoda A."/>
            <person name="Suzuki Y."/>
            <person name="Arimoto A."/>
            <person name="Ishii H."/>
            <person name="Satoh N."/>
            <person name="Nishiyama T."/>
            <person name="Hasebe M."/>
            <person name="Maruyama T."/>
            <person name="Minagawa J."/>
            <person name="Obokata J."/>
            <person name="Shigenobu S."/>
        </authorList>
    </citation>
    <scope>NUCLEOTIDE SEQUENCE [LARGE SCALE GENOMIC DNA]</scope>
</reference>
<dbReference type="EMBL" id="BLXT01002641">
    <property type="protein sequence ID" value="GFN96093.1"/>
    <property type="molecule type" value="Genomic_DNA"/>
</dbReference>
<protein>
    <submittedName>
        <fullName evidence="3">Zinc finger matrin-type protein 3-like protein</fullName>
    </submittedName>
</protein>
<keyword evidence="4" id="KW-1185">Reference proteome</keyword>
<dbReference type="InterPro" id="IPR003604">
    <property type="entry name" value="Matrin/U1-like-C_Znf_C2H2"/>
</dbReference>
<comment type="caution">
    <text evidence="3">The sequence shown here is derived from an EMBL/GenBank/DDBJ whole genome shotgun (WGS) entry which is preliminary data.</text>
</comment>
<gene>
    <name evidence="3" type="ORF">PoB_002259900</name>
</gene>